<feature type="binding site" evidence="27">
    <location>
        <begin position="259"/>
        <end position="262"/>
    </location>
    <ligand>
        <name>GTP</name>
        <dbReference type="ChEBI" id="CHEBI:37565"/>
    </ligand>
</feature>
<evidence type="ECO:0000256" key="17">
    <source>
        <dbReference type="ARBA" id="ARBA00023134"/>
    </source>
</evidence>
<keyword evidence="13 27" id="KW-0547">Nucleotide-binding</keyword>
<dbReference type="GO" id="GO:0005634">
    <property type="term" value="C:nucleus"/>
    <property type="evidence" value="ECO:0007669"/>
    <property type="project" value="UniProtKB-SubCell"/>
</dbReference>
<evidence type="ECO:0000256" key="23">
    <source>
        <dbReference type="ARBA" id="ARBA00023288"/>
    </source>
</evidence>
<evidence type="ECO:0000256" key="21">
    <source>
        <dbReference type="ARBA" id="ARBA00023224"/>
    </source>
</evidence>
<dbReference type="GO" id="GO:0005938">
    <property type="term" value="C:cell cortex"/>
    <property type="evidence" value="ECO:0007669"/>
    <property type="project" value="UniProtKB-SubCell"/>
</dbReference>
<feature type="binding site" evidence="28">
    <location>
        <position position="47"/>
    </location>
    <ligand>
        <name>Mg(2+)</name>
        <dbReference type="ChEBI" id="CHEBI:18420"/>
    </ligand>
</feature>
<evidence type="ECO:0000256" key="14">
    <source>
        <dbReference type="ARBA" id="ARBA00022776"/>
    </source>
</evidence>
<keyword evidence="17 27" id="KW-0342">GTP-binding</keyword>
<evidence type="ECO:0000256" key="8">
    <source>
        <dbReference type="ARBA" id="ARBA00022475"/>
    </source>
</evidence>
<keyword evidence="30" id="KW-1185">Reference proteome</keyword>
<dbReference type="CDD" id="cd00066">
    <property type="entry name" value="G-alpha"/>
    <property type="match status" value="1"/>
</dbReference>
<evidence type="ECO:0000256" key="2">
    <source>
        <dbReference type="ARBA" id="ARBA00004300"/>
    </source>
</evidence>
<dbReference type="GO" id="GO:0005525">
    <property type="term" value="F:GTP binding"/>
    <property type="evidence" value="ECO:0007669"/>
    <property type="project" value="UniProtKB-KW"/>
</dbReference>
<feature type="binding site" evidence="27">
    <location>
        <begin position="175"/>
        <end position="181"/>
    </location>
    <ligand>
        <name>GTP</name>
        <dbReference type="ChEBI" id="CHEBI:37565"/>
    </ligand>
</feature>
<protein>
    <recommendedName>
        <fullName evidence="25">Guanine nucleotide-binding protein G(i) subunit alpha-1</fullName>
    </recommendedName>
    <alternativeName>
        <fullName evidence="26">Adenylate cyclase-inhibiting G alpha protein</fullName>
    </alternativeName>
</protein>
<dbReference type="GO" id="GO:0005813">
    <property type="term" value="C:centrosome"/>
    <property type="evidence" value="ECO:0007669"/>
    <property type="project" value="UniProtKB-SubCell"/>
</dbReference>
<dbReference type="SUPFAM" id="SSF47895">
    <property type="entry name" value="Transducin (alpha subunit), insertion domain"/>
    <property type="match status" value="1"/>
</dbReference>
<keyword evidence="11" id="KW-0519">Myristate</keyword>
<keyword evidence="19" id="KW-0564">Palmitate</keyword>
<evidence type="ECO:0000256" key="3">
    <source>
        <dbReference type="ARBA" id="ARBA00004413"/>
    </source>
</evidence>
<dbReference type="Proteomes" id="UP000694546">
    <property type="component" value="Chromosome 19"/>
</dbReference>
<evidence type="ECO:0000256" key="5">
    <source>
        <dbReference type="ARBA" id="ARBA00004635"/>
    </source>
</evidence>
<evidence type="ECO:0000256" key="26">
    <source>
        <dbReference type="ARBA" id="ARBA00042569"/>
    </source>
</evidence>
<keyword evidence="10" id="KW-0132">Cell division</keyword>
<evidence type="ECO:0000256" key="27">
    <source>
        <dbReference type="PIRSR" id="PIRSR601019-1"/>
    </source>
</evidence>
<proteinExistence type="inferred from homology"/>
<dbReference type="InterPro" id="IPR027417">
    <property type="entry name" value="P-loop_NTPase"/>
</dbReference>
<dbReference type="SMART" id="SM00275">
    <property type="entry name" value="G_alpha"/>
    <property type="match status" value="1"/>
</dbReference>
<feature type="binding site" evidence="27">
    <location>
        <position position="316"/>
    </location>
    <ligand>
        <name>GTP</name>
        <dbReference type="ChEBI" id="CHEBI:37565"/>
    </ligand>
</feature>
<evidence type="ECO:0000256" key="18">
    <source>
        <dbReference type="ARBA" id="ARBA00023136"/>
    </source>
</evidence>
<sequence length="344" mass="39453">MGCTLSTEDKAAVERSKMIDRNLRDDGEKAAREVKLLLLGAGESGKSTIVKQMKIIHEAGYSEEECKQYKAVVYSNTIQSIIAIIRAMGRLKIDFGDSIRADDARQLFVLAGSAEEGFMTPELAGVMKRLWKDGGVTACFGRSREYQLNDSAAYYLNDLDRISQATYIPTQQDVLRTRVKTTGIVETHFTFKDLHFKYSSLPLYRRSERKKWIHCFEGVTAIIFCVDEEMNRMHESMKLFDSICNNKWFTDTSIILFLNKKDLFEEKIRRSPLTICYPEYAGSNTYEEAAAYIQCQFEDLNKRKDTKEIYTHFTCATDTKNVQFVFDAVTDVIIKNNLKDCGLF</sequence>
<evidence type="ECO:0000256" key="28">
    <source>
        <dbReference type="PIRSR" id="PIRSR601019-2"/>
    </source>
</evidence>
<organism evidence="29 30">
    <name type="scientific">Gadus morhua</name>
    <name type="common">Atlantic cod</name>
    <dbReference type="NCBI Taxonomy" id="8049"/>
    <lineage>
        <taxon>Eukaryota</taxon>
        <taxon>Metazoa</taxon>
        <taxon>Chordata</taxon>
        <taxon>Craniata</taxon>
        <taxon>Vertebrata</taxon>
        <taxon>Euteleostomi</taxon>
        <taxon>Actinopterygii</taxon>
        <taxon>Neopterygii</taxon>
        <taxon>Teleostei</taxon>
        <taxon>Neoteleostei</taxon>
        <taxon>Acanthomorphata</taxon>
        <taxon>Zeiogadaria</taxon>
        <taxon>Gadariae</taxon>
        <taxon>Gadiformes</taxon>
        <taxon>Gadoidei</taxon>
        <taxon>Gadidae</taxon>
        <taxon>Gadus</taxon>
    </lineage>
</organism>
<evidence type="ECO:0000256" key="4">
    <source>
        <dbReference type="ARBA" id="ARBA00004544"/>
    </source>
</evidence>
<evidence type="ECO:0000256" key="9">
    <source>
        <dbReference type="ARBA" id="ARBA00022490"/>
    </source>
</evidence>
<dbReference type="GO" id="GO:0051301">
    <property type="term" value="P:cell division"/>
    <property type="evidence" value="ECO:0007669"/>
    <property type="project" value="UniProtKB-KW"/>
</dbReference>
<evidence type="ECO:0000256" key="20">
    <source>
        <dbReference type="ARBA" id="ARBA00023212"/>
    </source>
</evidence>
<keyword evidence="16 28" id="KW-0460">Magnesium</keyword>
<evidence type="ECO:0000256" key="10">
    <source>
        <dbReference type="ARBA" id="ARBA00022618"/>
    </source>
</evidence>
<dbReference type="InterPro" id="IPR001408">
    <property type="entry name" value="Gprotein_alpha_I"/>
</dbReference>
<evidence type="ECO:0000256" key="1">
    <source>
        <dbReference type="ARBA" id="ARBA00004123"/>
    </source>
</evidence>
<dbReference type="InterPro" id="IPR011025">
    <property type="entry name" value="GproteinA_insert"/>
</dbReference>
<evidence type="ECO:0000256" key="25">
    <source>
        <dbReference type="ARBA" id="ARBA00039888"/>
    </source>
</evidence>
<keyword evidence="15" id="KW-0378">Hydrolase</keyword>
<keyword evidence="21" id="KW-0807">Transducer</keyword>
<dbReference type="Pfam" id="PF00503">
    <property type="entry name" value="G-alpha"/>
    <property type="match status" value="1"/>
</dbReference>
<dbReference type="GO" id="GO:0003924">
    <property type="term" value="F:GTPase activity"/>
    <property type="evidence" value="ECO:0007669"/>
    <property type="project" value="InterPro"/>
</dbReference>
<dbReference type="PRINTS" id="PR00318">
    <property type="entry name" value="GPROTEINA"/>
</dbReference>
<feature type="binding site" evidence="27">
    <location>
        <begin position="43"/>
        <end position="48"/>
    </location>
    <ligand>
        <name>GTP</name>
        <dbReference type="ChEBI" id="CHEBI:37565"/>
    </ligand>
</feature>
<dbReference type="GO" id="GO:0007188">
    <property type="term" value="P:adenylate cyclase-modulating G protein-coupled receptor signaling pathway"/>
    <property type="evidence" value="ECO:0007669"/>
    <property type="project" value="InterPro"/>
</dbReference>
<dbReference type="GeneTree" id="ENSGT00940000153567"/>
<evidence type="ECO:0000256" key="12">
    <source>
        <dbReference type="ARBA" id="ARBA00022723"/>
    </source>
</evidence>
<keyword evidence="20" id="KW-0206">Cytoskeleton</keyword>
<dbReference type="PROSITE" id="PS51882">
    <property type="entry name" value="G_ALPHA"/>
    <property type="match status" value="1"/>
</dbReference>
<dbReference type="PRINTS" id="PR00441">
    <property type="entry name" value="GPROTEINAI"/>
</dbReference>
<dbReference type="SUPFAM" id="SSF52540">
    <property type="entry name" value="P-loop containing nucleoside triphosphate hydrolases"/>
    <property type="match status" value="1"/>
</dbReference>
<dbReference type="PANTHER" id="PTHR10218:SF359">
    <property type="entry name" value="GUANINE NUCLEOTIDE-BINDING PROTEIN G(I) SUBUNIT ALPHA-1"/>
    <property type="match status" value="1"/>
</dbReference>
<evidence type="ECO:0000313" key="29">
    <source>
        <dbReference type="Ensembl" id="ENSGMOP00000051642.1"/>
    </source>
</evidence>
<comment type="similarity">
    <text evidence="6">Belongs to the G-alpha family. G(i/o/t/z) subfamily.</text>
</comment>
<dbReference type="GO" id="GO:0046872">
    <property type="term" value="F:metal ion binding"/>
    <property type="evidence" value="ECO:0007669"/>
    <property type="project" value="UniProtKB-KW"/>
</dbReference>
<dbReference type="InterPro" id="IPR001019">
    <property type="entry name" value="Gprotein_alpha_su"/>
</dbReference>
<keyword evidence="23" id="KW-0449">Lipoprotein</keyword>
<feature type="binding site" evidence="27">
    <location>
        <begin position="150"/>
        <end position="151"/>
    </location>
    <ligand>
        <name>GTP</name>
        <dbReference type="ChEBI" id="CHEBI:37565"/>
    </ligand>
</feature>
<keyword evidence="18" id="KW-0472">Membrane</keyword>
<dbReference type="GO" id="GO:0005834">
    <property type="term" value="C:heterotrimeric G-protein complex"/>
    <property type="evidence" value="ECO:0007669"/>
    <property type="project" value="TreeGrafter"/>
</dbReference>
<keyword evidence="8" id="KW-1003">Cell membrane</keyword>
<keyword evidence="14" id="KW-0498">Mitosis</keyword>
<evidence type="ECO:0000256" key="24">
    <source>
        <dbReference type="ARBA" id="ARBA00023306"/>
    </source>
</evidence>
<evidence type="ECO:0000256" key="13">
    <source>
        <dbReference type="ARBA" id="ARBA00022741"/>
    </source>
</evidence>
<keyword evidence="7" id="KW-0813">Transport</keyword>
<evidence type="ECO:0000256" key="19">
    <source>
        <dbReference type="ARBA" id="ARBA00023139"/>
    </source>
</evidence>
<evidence type="ECO:0000256" key="22">
    <source>
        <dbReference type="ARBA" id="ARBA00023242"/>
    </source>
</evidence>
<comment type="subcellular location">
    <subcellularLocation>
        <location evidence="3">Cell membrane</location>
        <topology evidence="3">Peripheral membrane protein</topology>
        <orientation evidence="3">Cytoplasmic side</orientation>
    </subcellularLocation>
    <subcellularLocation>
        <location evidence="4">Cytoplasm</location>
        <location evidence="4">Cell cortex</location>
    </subcellularLocation>
    <subcellularLocation>
        <location evidence="2">Cytoplasm</location>
        <location evidence="2">Cytoskeleton</location>
        <location evidence="2">Microtubule organizing center</location>
        <location evidence="2">Centrosome</location>
    </subcellularLocation>
    <subcellularLocation>
        <location evidence="5">Membrane</location>
        <topology evidence="5">Lipid-anchor</topology>
    </subcellularLocation>
    <subcellularLocation>
        <location evidence="1">Nucleus</location>
    </subcellularLocation>
</comment>
<feature type="binding site" evidence="28">
    <location>
        <position position="181"/>
    </location>
    <ligand>
        <name>Mg(2+)</name>
        <dbReference type="ChEBI" id="CHEBI:18420"/>
    </ligand>
</feature>
<name>A0A8C5BWC8_GADMO</name>
<keyword evidence="9" id="KW-0963">Cytoplasm</keyword>
<dbReference type="AlphaFoldDB" id="A0A8C5BWC8"/>
<dbReference type="Ensembl" id="ENSGMOT00000068613.1">
    <property type="protein sequence ID" value="ENSGMOP00000051642.1"/>
    <property type="gene ID" value="ENSGMOG00000034102.1"/>
</dbReference>
<evidence type="ECO:0000256" key="15">
    <source>
        <dbReference type="ARBA" id="ARBA00022801"/>
    </source>
</evidence>
<keyword evidence="24" id="KW-0131">Cell cycle</keyword>
<reference evidence="29" key="2">
    <citation type="submission" date="2025-09" db="UniProtKB">
        <authorList>
            <consortium name="Ensembl"/>
        </authorList>
    </citation>
    <scope>IDENTIFICATION</scope>
</reference>
<dbReference type="GO" id="GO:0031683">
    <property type="term" value="F:G-protein beta/gamma-subunit complex binding"/>
    <property type="evidence" value="ECO:0007669"/>
    <property type="project" value="InterPro"/>
</dbReference>
<reference evidence="29" key="1">
    <citation type="submission" date="2025-08" db="UniProtKB">
        <authorList>
            <consortium name="Ensembl"/>
        </authorList>
    </citation>
    <scope>IDENTIFICATION</scope>
</reference>
<evidence type="ECO:0000313" key="30">
    <source>
        <dbReference type="Proteomes" id="UP000694546"/>
    </source>
</evidence>
<dbReference type="GO" id="GO:0031821">
    <property type="term" value="F:G protein-coupled serotonin receptor binding"/>
    <property type="evidence" value="ECO:0007669"/>
    <property type="project" value="TreeGrafter"/>
</dbReference>
<dbReference type="Gene3D" id="3.40.50.300">
    <property type="entry name" value="P-loop containing nucleotide triphosphate hydrolases"/>
    <property type="match status" value="1"/>
</dbReference>
<accession>A0A8C5BWC8</accession>
<evidence type="ECO:0000256" key="16">
    <source>
        <dbReference type="ARBA" id="ARBA00022842"/>
    </source>
</evidence>
<evidence type="ECO:0000256" key="6">
    <source>
        <dbReference type="ARBA" id="ARBA00006628"/>
    </source>
</evidence>
<dbReference type="Gene3D" id="1.10.400.10">
    <property type="entry name" value="GI Alpha 1, domain 2-like"/>
    <property type="match status" value="1"/>
</dbReference>
<evidence type="ECO:0000256" key="11">
    <source>
        <dbReference type="ARBA" id="ARBA00022707"/>
    </source>
</evidence>
<keyword evidence="12 28" id="KW-0479">Metal-binding</keyword>
<evidence type="ECO:0000256" key="7">
    <source>
        <dbReference type="ARBA" id="ARBA00022448"/>
    </source>
</evidence>
<dbReference type="PANTHER" id="PTHR10218">
    <property type="entry name" value="GTP-BINDING PROTEIN ALPHA SUBUNIT"/>
    <property type="match status" value="1"/>
</dbReference>
<keyword evidence="22" id="KW-0539">Nucleus</keyword>